<feature type="transmembrane region" description="Helical" evidence="8">
    <location>
        <begin position="34"/>
        <end position="57"/>
    </location>
</feature>
<feature type="transmembrane region" description="Helical" evidence="8">
    <location>
        <begin position="96"/>
        <end position="121"/>
    </location>
</feature>
<dbReference type="Gene3D" id="1.10.1760.20">
    <property type="match status" value="1"/>
</dbReference>
<evidence type="ECO:0000256" key="8">
    <source>
        <dbReference type="SAM" id="Phobius"/>
    </source>
</evidence>
<evidence type="ECO:0000256" key="1">
    <source>
        <dbReference type="ARBA" id="ARBA00004651"/>
    </source>
</evidence>
<evidence type="ECO:0000256" key="2">
    <source>
        <dbReference type="ARBA" id="ARBA00007776"/>
    </source>
</evidence>
<feature type="transmembrane region" description="Helical" evidence="8">
    <location>
        <begin position="64"/>
        <end position="84"/>
    </location>
</feature>
<evidence type="ECO:0000256" key="4">
    <source>
        <dbReference type="ARBA" id="ARBA00022692"/>
    </source>
</evidence>
<dbReference type="Proteomes" id="UP000543804">
    <property type="component" value="Unassembled WGS sequence"/>
</dbReference>
<keyword evidence="5" id="KW-0133">Cell shape</keyword>
<evidence type="ECO:0000256" key="7">
    <source>
        <dbReference type="ARBA" id="ARBA00023136"/>
    </source>
</evidence>
<evidence type="ECO:0000256" key="3">
    <source>
        <dbReference type="ARBA" id="ARBA00022475"/>
    </source>
</evidence>
<dbReference type="GO" id="GO:0005886">
    <property type="term" value="C:plasma membrane"/>
    <property type="evidence" value="ECO:0007669"/>
    <property type="project" value="UniProtKB-SubCell"/>
</dbReference>
<name>A0A848B455_9FIRM</name>
<keyword evidence="7 8" id="KW-0472">Membrane</keyword>
<dbReference type="Pfam" id="PF04093">
    <property type="entry name" value="MreD"/>
    <property type="match status" value="1"/>
</dbReference>
<proteinExistence type="inferred from homology"/>
<evidence type="ECO:0000256" key="5">
    <source>
        <dbReference type="ARBA" id="ARBA00022960"/>
    </source>
</evidence>
<dbReference type="NCBIfam" id="TIGR03426">
    <property type="entry name" value="shape_MreD"/>
    <property type="match status" value="1"/>
</dbReference>
<evidence type="ECO:0000313" key="10">
    <source>
        <dbReference type="Proteomes" id="UP000543804"/>
    </source>
</evidence>
<keyword evidence="6 8" id="KW-1133">Transmembrane helix</keyword>
<keyword evidence="4 8" id="KW-0812">Transmembrane</keyword>
<protein>
    <submittedName>
        <fullName evidence="9">Rod shape-determining protein MreD</fullName>
    </submittedName>
</protein>
<reference evidence="9 10" key="1">
    <citation type="submission" date="2020-04" db="EMBL/GenBank/DDBJ databases">
        <authorList>
            <person name="Hitch T.C.A."/>
            <person name="Wylensek D."/>
            <person name="Clavel T."/>
        </authorList>
    </citation>
    <scope>NUCLEOTIDE SEQUENCE [LARGE SCALE GENOMIC DNA]</scope>
    <source>
        <strain evidence="9 10">PG-130-P53-12</strain>
    </source>
</reference>
<evidence type="ECO:0000313" key="9">
    <source>
        <dbReference type="EMBL" id="NMD98950.1"/>
    </source>
</evidence>
<keyword evidence="3" id="KW-1003">Cell membrane</keyword>
<comment type="subcellular location">
    <subcellularLocation>
        <location evidence="1">Cell membrane</location>
        <topology evidence="1">Multi-pass membrane protein</topology>
    </subcellularLocation>
</comment>
<dbReference type="InterPro" id="IPR017225">
    <property type="entry name" value="Cell_shape_determin_MreD_prd"/>
</dbReference>
<gene>
    <name evidence="9" type="primary">mreD</name>
    <name evidence="9" type="ORF">HF878_05580</name>
</gene>
<dbReference type="PIRSF" id="PIRSF037497">
    <property type="entry name" value="MreD_Clostridium/Treponema_prd"/>
    <property type="match status" value="1"/>
</dbReference>
<dbReference type="EMBL" id="JABAFA010000015">
    <property type="protein sequence ID" value="NMD98950.1"/>
    <property type="molecule type" value="Genomic_DNA"/>
</dbReference>
<keyword evidence="10" id="KW-1185">Reference proteome</keyword>
<sequence length="165" mass="18279">MKAFLKWALFVLLLYVVQTSLLPLIAFHGASADFLLLFAVSFGFIRGMRLGVLAGFLAGLLQDLLSGTFLGMNTLTKMLAGLIAGALSDRVFKEQMFLPVVSSVIAAVANYFLLAVLMLLLGYRFNLLENAEYILLPLIVYQLVFSYPVHKLTRQVNEWAAQEGK</sequence>
<comment type="caution">
    <text evidence="9">The sequence shown here is derived from an EMBL/GenBank/DDBJ whole genome shotgun (WGS) entry which is preliminary data.</text>
</comment>
<dbReference type="InterPro" id="IPR007227">
    <property type="entry name" value="Cell_shape_determining_MreD"/>
</dbReference>
<feature type="transmembrane region" description="Helical" evidence="8">
    <location>
        <begin position="7"/>
        <end position="28"/>
    </location>
</feature>
<accession>A0A848B455</accession>
<comment type="similarity">
    <text evidence="2">Belongs to the MreD family.</text>
</comment>
<evidence type="ECO:0000256" key="6">
    <source>
        <dbReference type="ARBA" id="ARBA00022989"/>
    </source>
</evidence>
<organism evidence="9 10">
    <name type="scientific">Selenomonas bovis</name>
    <dbReference type="NCBI Taxonomy" id="416586"/>
    <lineage>
        <taxon>Bacteria</taxon>
        <taxon>Bacillati</taxon>
        <taxon>Bacillota</taxon>
        <taxon>Negativicutes</taxon>
        <taxon>Selenomonadales</taxon>
        <taxon>Selenomonadaceae</taxon>
        <taxon>Selenomonas</taxon>
    </lineage>
</organism>
<dbReference type="AlphaFoldDB" id="A0A848B455"/>
<dbReference type="RefSeq" id="WP_031583943.1">
    <property type="nucleotide sequence ID" value="NZ_JABAFA010000015.1"/>
</dbReference>
<dbReference type="GO" id="GO:0008360">
    <property type="term" value="P:regulation of cell shape"/>
    <property type="evidence" value="ECO:0007669"/>
    <property type="project" value="UniProtKB-KW"/>
</dbReference>